<dbReference type="KEGG" id="ols:Olsu_0084"/>
<evidence type="ECO:0000313" key="2">
    <source>
        <dbReference type="EMBL" id="ADK67218.1"/>
    </source>
</evidence>
<protein>
    <submittedName>
        <fullName evidence="2">PASTA domain containing protein</fullName>
    </submittedName>
</protein>
<reference evidence="2 3" key="1">
    <citation type="journal article" date="2010" name="Stand. Genomic Sci.">
        <title>Complete genome sequence of Olsenella uli type strain (VPI D76D-27C).</title>
        <authorList>
            <person name="Goker M."/>
            <person name="Held B."/>
            <person name="Lucas S."/>
            <person name="Nolan M."/>
            <person name="Yasawong M."/>
            <person name="Glavina Del Rio T."/>
            <person name="Tice H."/>
            <person name="Cheng J.F."/>
            <person name="Bruce D."/>
            <person name="Detter J.C."/>
            <person name="Tapia R."/>
            <person name="Han C."/>
            <person name="Goodwin L."/>
            <person name="Pitluck S."/>
            <person name="Liolios K."/>
            <person name="Ivanova N."/>
            <person name="Mavromatis K."/>
            <person name="Mikhailova N."/>
            <person name="Pati A."/>
            <person name="Chen A."/>
            <person name="Palaniappan K."/>
            <person name="Land M."/>
            <person name="Hauser L."/>
            <person name="Chang Y.J."/>
            <person name="Jeffries C.D."/>
            <person name="Rohde M."/>
            <person name="Sikorski J."/>
            <person name="Pukall R."/>
            <person name="Woyke T."/>
            <person name="Bristow J."/>
            <person name="Eisen J.A."/>
            <person name="Markowitz V."/>
            <person name="Hugenholtz P."/>
            <person name="Kyrpides N.C."/>
            <person name="Klenk H.P."/>
            <person name="Lapidus A."/>
        </authorList>
    </citation>
    <scope>NUCLEOTIDE SEQUENCE [LARGE SCALE GENOMIC DNA]</scope>
    <source>
        <strain evidence="3">ATCC 49627 / DSM 7084 / CIP 109912 / JCM 12494 / NCIMB 702895 / VPI D76D-27C</strain>
    </source>
</reference>
<evidence type="ECO:0000259" key="1">
    <source>
        <dbReference type="PROSITE" id="PS51178"/>
    </source>
</evidence>
<dbReference type="AlphaFoldDB" id="E1QXV4"/>
<dbReference type="SMART" id="SM00740">
    <property type="entry name" value="PASTA"/>
    <property type="match status" value="3"/>
</dbReference>
<evidence type="ECO:0000313" key="3">
    <source>
        <dbReference type="Proteomes" id="UP000000333"/>
    </source>
</evidence>
<dbReference type="PROSITE" id="PS51178">
    <property type="entry name" value="PASTA"/>
    <property type="match status" value="2"/>
</dbReference>
<dbReference type="InterPro" id="IPR005543">
    <property type="entry name" value="PASTA_dom"/>
</dbReference>
<dbReference type="Pfam" id="PF03793">
    <property type="entry name" value="PASTA"/>
    <property type="match status" value="3"/>
</dbReference>
<dbReference type="RefSeq" id="WP_013250970.1">
    <property type="nucleotide sequence ID" value="NC_014363.1"/>
</dbReference>
<dbReference type="PATRIC" id="fig|633147.7.peg.1579"/>
<feature type="domain" description="PASTA" evidence="1">
    <location>
        <begin position="42"/>
        <end position="104"/>
    </location>
</feature>
<accession>E1QXV4</accession>
<sequence>MAGEKNVRGGTAARPIAAAVLLAVMLLATAAFATYGAELWGGKSVPKVVGTSQVAATQELESKGFSVVVANDAVDDGIGKALSTEPGAGERAPEGSTVTLHVGVQRIIPQVVGLSEADATTALRDVGAQRISIEHQASTAQEGSVVAVDPGEGSAFVSRDTITLTVAQSYTVPYVIGRTEDEATKDIEAAGLVASVSYVKSDQKAGTVVSCDPGQGTRIGAGGTVALQVVEVNPSDYHHLGEYFRYSPRRIDEWLTEQGFSLQASHEDANGMAQALFVSADKGTVRLDSNPFAHNFDASQGAGDDVLARGARFEGVRLELASSDVPATAANLSDEALRQIVELCGFSGQTAKVTQDNIRLPQGASKGTASFACAYGVQNGYSWSVVIVSDAGQLRVAASCAPTSLYDQYDLTGFGGGVADMIAYIDAYTG</sequence>
<gene>
    <name evidence="2" type="ordered locus">Olsu_0084</name>
</gene>
<dbReference type="EMBL" id="CP002106">
    <property type="protein sequence ID" value="ADK67218.1"/>
    <property type="molecule type" value="Genomic_DNA"/>
</dbReference>
<proteinExistence type="predicted"/>
<organism evidence="2 3">
    <name type="scientific">Olsenella uli (strain ATCC 49627 / DSM 7084 / CCUG 31166 / CIP 109912 / JCM 12494 / LMG 11480 / NCIMB 702895 / VPI D76D-27C)</name>
    <name type="common">Lactobacillus uli</name>
    <dbReference type="NCBI Taxonomy" id="633147"/>
    <lineage>
        <taxon>Bacteria</taxon>
        <taxon>Bacillati</taxon>
        <taxon>Actinomycetota</taxon>
        <taxon>Coriobacteriia</taxon>
        <taxon>Coriobacteriales</taxon>
        <taxon>Atopobiaceae</taxon>
        <taxon>Olsenella</taxon>
    </lineage>
</organism>
<dbReference type="GeneID" id="78513167"/>
<dbReference type="OrthoDB" id="3171453at2"/>
<dbReference type="Gene3D" id="3.30.10.20">
    <property type="match status" value="3"/>
</dbReference>
<keyword evidence="3" id="KW-1185">Reference proteome</keyword>
<dbReference type="HOGENOM" id="CLU_637510_0_0_11"/>
<dbReference type="CDD" id="cd06577">
    <property type="entry name" value="PASTA_pknB"/>
    <property type="match status" value="3"/>
</dbReference>
<name>E1QXV4_OLSUV</name>
<dbReference type="STRING" id="633147.Olsu_0084"/>
<dbReference type="eggNOG" id="COG2815">
    <property type="taxonomic scope" value="Bacteria"/>
</dbReference>
<feature type="domain" description="PASTA" evidence="1">
    <location>
        <begin position="166"/>
        <end position="231"/>
    </location>
</feature>
<dbReference type="Proteomes" id="UP000000333">
    <property type="component" value="Chromosome"/>
</dbReference>